<protein>
    <submittedName>
        <fullName evidence="4">Methyltransferase-like protein 4</fullName>
    </submittedName>
</protein>
<dbReference type="GO" id="GO:0008173">
    <property type="term" value="F:RNA methyltransferase activity"/>
    <property type="evidence" value="ECO:0007669"/>
    <property type="project" value="TreeGrafter"/>
</dbReference>
<keyword evidence="5" id="KW-1185">Reference proteome</keyword>
<dbReference type="GO" id="GO:0005634">
    <property type="term" value="C:nucleus"/>
    <property type="evidence" value="ECO:0007669"/>
    <property type="project" value="TreeGrafter"/>
</dbReference>
<evidence type="ECO:0000256" key="3">
    <source>
        <dbReference type="SAM" id="Phobius"/>
    </source>
</evidence>
<keyword evidence="4" id="KW-0808">Transferase</keyword>
<evidence type="ECO:0000313" key="5">
    <source>
        <dbReference type="Proteomes" id="UP000386466"/>
    </source>
</evidence>
<dbReference type="GO" id="GO:0009007">
    <property type="term" value="F:site-specific DNA-methyltransferase (adenine-specific) activity"/>
    <property type="evidence" value="ECO:0007669"/>
    <property type="project" value="TreeGrafter"/>
</dbReference>
<evidence type="ECO:0000313" key="4">
    <source>
        <dbReference type="EMBL" id="VFV20093.1"/>
    </source>
</evidence>
<keyword evidence="4" id="KW-0489">Methyltransferase</keyword>
<organism evidence="4 5">
    <name type="scientific">Lynx pardinus</name>
    <name type="common">Iberian lynx</name>
    <name type="synonym">Felis pardina</name>
    <dbReference type="NCBI Taxonomy" id="191816"/>
    <lineage>
        <taxon>Eukaryota</taxon>
        <taxon>Metazoa</taxon>
        <taxon>Chordata</taxon>
        <taxon>Craniata</taxon>
        <taxon>Vertebrata</taxon>
        <taxon>Euteleostomi</taxon>
        <taxon>Mammalia</taxon>
        <taxon>Eutheria</taxon>
        <taxon>Laurasiatheria</taxon>
        <taxon>Carnivora</taxon>
        <taxon>Feliformia</taxon>
        <taxon>Felidae</taxon>
        <taxon>Felinae</taxon>
        <taxon>Lynx</taxon>
    </lineage>
</organism>
<gene>
    <name evidence="4" type="ORF">LYPA_23C016549</name>
</gene>
<dbReference type="Proteomes" id="UP000386466">
    <property type="component" value="Unassembled WGS sequence"/>
</dbReference>
<comment type="similarity">
    <text evidence="2">Belongs to the MT-A70-like family.</text>
</comment>
<reference evidence="4 5" key="1">
    <citation type="submission" date="2019-01" db="EMBL/GenBank/DDBJ databases">
        <authorList>
            <person name="Alioto T."/>
            <person name="Alioto T."/>
        </authorList>
    </citation>
    <scope>NUCLEOTIDE SEQUENCE [LARGE SCALE GENOMIC DNA]</scope>
</reference>
<dbReference type="InterPro" id="IPR002052">
    <property type="entry name" value="DNA_methylase_N6_adenine_CS"/>
</dbReference>
<keyword evidence="3" id="KW-1133">Transmembrane helix</keyword>
<dbReference type="Pfam" id="PF05063">
    <property type="entry name" value="MT-A70"/>
    <property type="match status" value="1"/>
</dbReference>
<dbReference type="SUPFAM" id="SSF53335">
    <property type="entry name" value="S-adenosyl-L-methionine-dependent methyltransferases"/>
    <property type="match status" value="1"/>
</dbReference>
<accession>A0A485MJR4</accession>
<keyword evidence="3" id="KW-0472">Membrane</keyword>
<dbReference type="GO" id="GO:0003676">
    <property type="term" value="F:nucleic acid binding"/>
    <property type="evidence" value="ECO:0007669"/>
    <property type="project" value="InterPro"/>
</dbReference>
<dbReference type="InterPro" id="IPR029063">
    <property type="entry name" value="SAM-dependent_MTases_sf"/>
</dbReference>
<feature type="transmembrane region" description="Helical" evidence="3">
    <location>
        <begin position="7"/>
        <end position="32"/>
    </location>
</feature>
<proteinExistence type="inferred from homology"/>
<sequence length="517" mass="59877">MYHECQILFCLNVKFIFLYVKFTCVYEVYFYGNAGHLRTYLESWVLYLDLNFQSLFVCFFFKKKMSVVHQLSPGWLLDHLSFINNINYQLHQHHEPCFTSFGTSTTFIALDSTSKPDYDDRGNSQVFIQKYVFRSELFNVTKPYITPAVHKECQQRNEKEDPMSGVKEENFNSIIGKKRKRCVVFNQGELDAMEYHTKIRGLILDGSSELIQEGLKSGFLHPLSEKWNKCSEPITLPLDTCNLSELCAMAKHLPSLNEMELQALQLTEEDMSVTEQDLFSRIVENNSSSTKIITLMGQKYLVPPKSSFLLSDISCMHPLLNCRKTYDVIVIDPPWQNKSVKRSNRYSYLSPLQIKEILIPKLAAPNCLVITWVTNRQKHLRFVKEELYPSWSVEVVAEWHWVKITNSGEFVFPLDSPHKKPYEGLVLGRVREKTAVPLRNADVKVLPIPDHKLIVSVPCTLHSHKPPLAEVLKDYVKPDGECLELFARNLQPGWTSWGNEVLKFQHMDYFVALESRS</sequence>
<keyword evidence="1" id="KW-0007">Acetylation</keyword>
<name>A0A485MJR4_LYNPA</name>
<dbReference type="EMBL" id="CAAGRJ010002175">
    <property type="protein sequence ID" value="VFV20093.1"/>
    <property type="molecule type" value="Genomic_DNA"/>
</dbReference>
<dbReference type="GO" id="GO:0032259">
    <property type="term" value="P:methylation"/>
    <property type="evidence" value="ECO:0007669"/>
    <property type="project" value="UniProtKB-KW"/>
</dbReference>
<keyword evidence="3" id="KW-0812">Transmembrane</keyword>
<dbReference type="PROSITE" id="PS00092">
    <property type="entry name" value="N6_MTASE"/>
    <property type="match status" value="1"/>
</dbReference>
<dbReference type="InterPro" id="IPR007757">
    <property type="entry name" value="MT-A70-like"/>
</dbReference>
<evidence type="ECO:0000256" key="2">
    <source>
        <dbReference type="PROSITE-ProRule" id="PRU00489"/>
    </source>
</evidence>
<dbReference type="PANTHER" id="PTHR12829">
    <property type="entry name" value="N6-ADENOSINE-METHYLTRANSFERASE"/>
    <property type="match status" value="1"/>
</dbReference>
<dbReference type="GO" id="GO:0036396">
    <property type="term" value="C:RNA N6-methyladenosine methyltransferase complex"/>
    <property type="evidence" value="ECO:0007669"/>
    <property type="project" value="UniProtKB-ARBA"/>
</dbReference>
<dbReference type="PROSITE" id="PS51143">
    <property type="entry name" value="MT_A70"/>
    <property type="match status" value="1"/>
</dbReference>
<evidence type="ECO:0000256" key="1">
    <source>
        <dbReference type="ARBA" id="ARBA00022990"/>
    </source>
</evidence>
<dbReference type="PANTHER" id="PTHR12829:SF4">
    <property type="entry name" value="N(6)-ADENINE-SPECIFIC METHYLTRANSFERASE METTL4"/>
    <property type="match status" value="1"/>
</dbReference>
<dbReference type="AlphaFoldDB" id="A0A485MJR4"/>
<dbReference type="GO" id="GO:0005829">
    <property type="term" value="C:cytosol"/>
    <property type="evidence" value="ECO:0007669"/>
    <property type="project" value="TreeGrafter"/>
</dbReference>